<dbReference type="Pfam" id="PF00593">
    <property type="entry name" value="TonB_dep_Rec_b-barrel"/>
    <property type="match status" value="1"/>
</dbReference>
<dbReference type="InterPro" id="IPR008969">
    <property type="entry name" value="CarboxyPept-like_regulatory"/>
</dbReference>
<comment type="subcellular location">
    <subcellularLocation>
        <location evidence="1 4">Cell outer membrane</location>
    </subcellularLocation>
</comment>
<dbReference type="Proteomes" id="UP000009011">
    <property type="component" value="Chromosome"/>
</dbReference>
<proteinExistence type="inferred from homology"/>
<keyword evidence="5" id="KW-0732">Signal</keyword>
<dbReference type="STRING" id="1191523.MROS_0983"/>
<evidence type="ECO:0000313" key="8">
    <source>
        <dbReference type="EMBL" id="AFN74224.1"/>
    </source>
</evidence>
<gene>
    <name evidence="8" type="ordered locus">MROS_0983</name>
</gene>
<evidence type="ECO:0000259" key="6">
    <source>
        <dbReference type="Pfam" id="PF00593"/>
    </source>
</evidence>
<evidence type="ECO:0000256" key="4">
    <source>
        <dbReference type="RuleBase" id="RU003357"/>
    </source>
</evidence>
<evidence type="ECO:0000256" key="5">
    <source>
        <dbReference type="SAM" id="SignalP"/>
    </source>
</evidence>
<dbReference type="PANTHER" id="PTHR40980:SF4">
    <property type="entry name" value="TONB-DEPENDENT RECEPTOR-LIKE BETA-BARREL DOMAIN-CONTAINING PROTEIN"/>
    <property type="match status" value="1"/>
</dbReference>
<evidence type="ECO:0000313" key="9">
    <source>
        <dbReference type="Proteomes" id="UP000009011"/>
    </source>
</evidence>
<evidence type="ECO:0000256" key="1">
    <source>
        <dbReference type="ARBA" id="ARBA00004442"/>
    </source>
</evidence>
<dbReference type="RefSeq" id="WP_014855660.1">
    <property type="nucleotide sequence ID" value="NC_018178.1"/>
</dbReference>
<name>I6ZQ78_MELRP</name>
<feature type="chain" id="PRO_5003707367" evidence="5">
    <location>
        <begin position="25"/>
        <end position="992"/>
    </location>
</feature>
<dbReference type="OrthoDB" id="8727862at2"/>
<dbReference type="eggNOG" id="COG4771">
    <property type="taxonomic scope" value="Bacteria"/>
</dbReference>
<feature type="signal peptide" evidence="5">
    <location>
        <begin position="1"/>
        <end position="24"/>
    </location>
</feature>
<dbReference type="PANTHER" id="PTHR40980">
    <property type="entry name" value="PLUG DOMAIN-CONTAINING PROTEIN"/>
    <property type="match status" value="1"/>
</dbReference>
<sequence>MGKKILLFISFFSFLFVQTQFSYAAGRISGKVTDAVTGEALIGANIIIVGTSLGTASDVEGKYIISSVPEGKHIIKVSYIGYEPKETEVEIKDNQHIQINFELDVVSVAAQEVVITAQASGQNEAINKQLSSENIVNVVSSARIQELPDANAAESIGRLPGISLVRTGGQATQVVIRGLSPEYNQITINGVPVPSNESGDRRSIDMRMISSSSLGSIEVYKTNTPDMDAAVLGGTVNLGIRKASKNLSDKPLGFADMPAISFQAQGGYTDLTNEYNNYKLDLSFEKRYLDNRFGVFVQGIIQQQNLTSNRLDANYTQIARTINPDSLALTSLNLYFYPREEKRYNGTLTFDYDLENGNIALMNMLSQSKSNTNYYQQQYGLERGGNNVHYYVNESPKTINLISNILSYNQKTPFVDIDATLSHSYSENIYPDSWTITFEQLSVGTNKIDDKLPPVEIARLAHQLVDKEGLELRNVETSNSFLRQRDIRASIDFSKDINISDLLSVKLKTGAMYLYTKRNYDYNYGYGYVWFGEIGKRIVEAFPWLEEYGIKPETNERIFLSPFLDPDINVGTFLNGNYTFDNTVNLDYMRRIKDIVVDYGLNLDAAPTGGAGAWVPNMHSSQAWDYSGNEKRSAGYIMGTFRIGQFLSIMTGVRYQNLTTSYRANRFYNASASNPYPNELPHIDTTVTKTHGYWLPAVNIKFDPLPWLSLRGAYTNTLAYPNFQAIVPWIDVYTGSVRWNNVNLKPIRSENFDVQVSVYNNEIGLFSLGGFLKRIDDFVFYYSSYIIDPTQYEGLHNVPQYPNLNVKGYSLDAYYNNPNTVEVWGIEGEWQTHFWYLPSPLDGLVLNINYTHAFSEAKYPYTIVGNTGFPYFRPTYTDTTYTDRLINQPDDIVNVSLGWDYKDFSILFSMIYQSRIFNSTNYWNALRTDKDKYLRWDVVAKQRLPWYNIEVFLNLNNLNGANDTYLMRGNNFKDTDESYGLRAELGFRVNFR</sequence>
<evidence type="ECO:0000259" key="7">
    <source>
        <dbReference type="Pfam" id="PF07715"/>
    </source>
</evidence>
<organism evidence="8 9">
    <name type="scientific">Melioribacter roseus (strain DSM 23840 / JCM 17771 / VKM B-2668 / P3M-2)</name>
    <dbReference type="NCBI Taxonomy" id="1191523"/>
    <lineage>
        <taxon>Bacteria</taxon>
        <taxon>Pseudomonadati</taxon>
        <taxon>Ignavibacteriota</taxon>
        <taxon>Ignavibacteria</taxon>
        <taxon>Ignavibacteriales</taxon>
        <taxon>Melioribacteraceae</taxon>
        <taxon>Melioribacter</taxon>
    </lineage>
</organism>
<dbReference type="InterPro" id="IPR037066">
    <property type="entry name" value="Plug_dom_sf"/>
</dbReference>
<dbReference type="Gene3D" id="2.170.130.10">
    <property type="entry name" value="TonB-dependent receptor, plug domain"/>
    <property type="match status" value="1"/>
</dbReference>
<dbReference type="Pfam" id="PF13715">
    <property type="entry name" value="CarbopepD_reg_2"/>
    <property type="match status" value="1"/>
</dbReference>
<dbReference type="AlphaFoldDB" id="I6ZQ78"/>
<dbReference type="KEGG" id="mro:MROS_0983"/>
<dbReference type="EMBL" id="CP003557">
    <property type="protein sequence ID" value="AFN74224.1"/>
    <property type="molecule type" value="Genomic_DNA"/>
</dbReference>
<protein>
    <submittedName>
        <fullName evidence="8">TonB-dependent receptor</fullName>
    </submittedName>
</protein>
<comment type="similarity">
    <text evidence="4">Belongs to the TonB-dependent receptor family.</text>
</comment>
<reference evidence="8 9" key="1">
    <citation type="journal article" date="2013" name="PLoS ONE">
        <title>Genomic analysis of Melioribacter roseus, facultatively anaerobic organotrophic bacterium representing a novel deep lineage within Bacteriodetes/Chlorobi group.</title>
        <authorList>
            <person name="Kadnikov V.V."/>
            <person name="Mardanov A.V."/>
            <person name="Podosokorskaya O.A."/>
            <person name="Gavrilov S.N."/>
            <person name="Kublanov I.V."/>
            <person name="Beletsky A.V."/>
            <person name="Bonch-Osmolovskaya E.A."/>
            <person name="Ravin N.V."/>
        </authorList>
    </citation>
    <scope>NUCLEOTIDE SEQUENCE [LARGE SCALE GENOMIC DNA]</scope>
    <source>
        <strain evidence="9">JCM 17771 / P3M-2</strain>
    </source>
</reference>
<dbReference type="Gene3D" id="2.40.170.20">
    <property type="entry name" value="TonB-dependent receptor, beta-barrel domain"/>
    <property type="match status" value="1"/>
</dbReference>
<dbReference type="Pfam" id="PF07715">
    <property type="entry name" value="Plug"/>
    <property type="match status" value="1"/>
</dbReference>
<feature type="domain" description="TonB-dependent receptor plug" evidence="7">
    <location>
        <begin position="131"/>
        <end position="234"/>
    </location>
</feature>
<dbReference type="InterPro" id="IPR036942">
    <property type="entry name" value="Beta-barrel_TonB_sf"/>
</dbReference>
<dbReference type="NCBIfam" id="TIGR01782">
    <property type="entry name" value="TonB-Xanth-Caul"/>
    <property type="match status" value="1"/>
</dbReference>
<keyword evidence="9" id="KW-1185">Reference proteome</keyword>
<dbReference type="HOGENOM" id="CLU_006935_1_2_10"/>
<dbReference type="GO" id="GO:0009279">
    <property type="term" value="C:cell outer membrane"/>
    <property type="evidence" value="ECO:0007669"/>
    <property type="project" value="UniProtKB-SubCell"/>
</dbReference>
<feature type="domain" description="TonB-dependent receptor-like beta-barrel" evidence="6">
    <location>
        <begin position="478"/>
        <end position="958"/>
    </location>
</feature>
<dbReference type="Gene3D" id="2.60.40.1120">
    <property type="entry name" value="Carboxypeptidase-like, regulatory domain"/>
    <property type="match status" value="1"/>
</dbReference>
<dbReference type="SUPFAM" id="SSF56935">
    <property type="entry name" value="Porins"/>
    <property type="match status" value="1"/>
</dbReference>
<keyword evidence="3" id="KW-0998">Cell outer membrane</keyword>
<dbReference type="SUPFAM" id="SSF49464">
    <property type="entry name" value="Carboxypeptidase regulatory domain-like"/>
    <property type="match status" value="1"/>
</dbReference>
<keyword evidence="8" id="KW-0675">Receptor</keyword>
<dbReference type="InterPro" id="IPR010104">
    <property type="entry name" value="TonB_rcpt_bac"/>
</dbReference>
<dbReference type="InterPro" id="IPR012910">
    <property type="entry name" value="Plug_dom"/>
</dbReference>
<dbReference type="eggNOG" id="COG1629">
    <property type="taxonomic scope" value="Bacteria"/>
</dbReference>
<evidence type="ECO:0000256" key="3">
    <source>
        <dbReference type="ARBA" id="ARBA00023237"/>
    </source>
</evidence>
<accession>I6ZQ78</accession>
<keyword evidence="2 4" id="KW-0472">Membrane</keyword>
<dbReference type="InterPro" id="IPR000531">
    <property type="entry name" value="Beta-barrel_TonB"/>
</dbReference>
<evidence type="ECO:0000256" key="2">
    <source>
        <dbReference type="ARBA" id="ARBA00023136"/>
    </source>
</evidence>
<keyword evidence="4" id="KW-0798">TonB box</keyword>